<evidence type="ECO:0000259" key="1">
    <source>
        <dbReference type="Pfam" id="PF01609"/>
    </source>
</evidence>
<reference evidence="2 3" key="1">
    <citation type="submission" date="2019-07" db="EMBL/GenBank/DDBJ databases">
        <title>Whole genome shotgun sequence of Meiothermus hypogaeus NBRC 106114.</title>
        <authorList>
            <person name="Hosoyama A."/>
            <person name="Uohara A."/>
            <person name="Ohji S."/>
            <person name="Ichikawa N."/>
        </authorList>
    </citation>
    <scope>NUCLEOTIDE SEQUENCE [LARGE SCALE GENOMIC DNA]</scope>
    <source>
        <strain evidence="2 3">NBRC 106114</strain>
    </source>
</reference>
<comment type="caution">
    <text evidence="2">The sequence shown here is derived from an EMBL/GenBank/DDBJ whole genome shotgun (WGS) entry which is preliminary data.</text>
</comment>
<dbReference type="EMBL" id="BJXL01000199">
    <property type="protein sequence ID" value="GEM85237.1"/>
    <property type="molecule type" value="Genomic_DNA"/>
</dbReference>
<accession>A0A511R7Q5</accession>
<organism evidence="2 3">
    <name type="scientific">Meiothermus hypogaeus NBRC 106114</name>
    <dbReference type="NCBI Taxonomy" id="1227553"/>
    <lineage>
        <taxon>Bacteria</taxon>
        <taxon>Thermotogati</taxon>
        <taxon>Deinococcota</taxon>
        <taxon>Deinococci</taxon>
        <taxon>Thermales</taxon>
        <taxon>Thermaceae</taxon>
        <taxon>Meiothermus</taxon>
    </lineage>
</organism>
<name>A0A511R7Q5_9DEIN</name>
<dbReference type="GO" id="GO:0004803">
    <property type="term" value="F:transposase activity"/>
    <property type="evidence" value="ECO:0007669"/>
    <property type="project" value="InterPro"/>
</dbReference>
<sequence>MQYPADDEHTYHQVRSGSLWVWRFRSTTQIPVEKDLCFPDLQQIVQIYRHKTHKRTGAVSEETHLAVTSLSPTQADAATLALISRNHWAIENKLHHKRDTVFAEDACRTRKAAQALAALRNLLLGFLHQLDRPVLRSVRSFSVQPMLLFRWLNGCI</sequence>
<proteinExistence type="predicted"/>
<dbReference type="InterPro" id="IPR002559">
    <property type="entry name" value="Transposase_11"/>
</dbReference>
<dbReference type="PANTHER" id="PTHR30298:SF0">
    <property type="entry name" value="PROTEIN YBFL-RELATED"/>
    <property type="match status" value="1"/>
</dbReference>
<dbReference type="PANTHER" id="PTHR30298">
    <property type="entry name" value="H REPEAT-ASSOCIATED PREDICTED TRANSPOSASE"/>
    <property type="match status" value="1"/>
</dbReference>
<feature type="domain" description="Transposase IS4-like" evidence="1">
    <location>
        <begin position="34"/>
        <end position="121"/>
    </location>
</feature>
<gene>
    <name evidence="2" type="ORF">MHY01S_34030</name>
</gene>
<dbReference type="GO" id="GO:0006313">
    <property type="term" value="P:DNA transposition"/>
    <property type="evidence" value="ECO:0007669"/>
    <property type="project" value="InterPro"/>
</dbReference>
<dbReference type="InterPro" id="IPR051698">
    <property type="entry name" value="Transposase_11-like"/>
</dbReference>
<dbReference type="AlphaFoldDB" id="A0A511R7Q5"/>
<dbReference type="GO" id="GO:0003677">
    <property type="term" value="F:DNA binding"/>
    <property type="evidence" value="ECO:0007669"/>
    <property type="project" value="InterPro"/>
</dbReference>
<evidence type="ECO:0000313" key="2">
    <source>
        <dbReference type="EMBL" id="GEM85237.1"/>
    </source>
</evidence>
<evidence type="ECO:0000313" key="3">
    <source>
        <dbReference type="Proteomes" id="UP000321197"/>
    </source>
</evidence>
<dbReference type="Pfam" id="PF01609">
    <property type="entry name" value="DDE_Tnp_1"/>
    <property type="match status" value="1"/>
</dbReference>
<dbReference type="Proteomes" id="UP000321197">
    <property type="component" value="Unassembled WGS sequence"/>
</dbReference>
<protein>
    <recommendedName>
        <fullName evidence="1">Transposase IS4-like domain-containing protein</fullName>
    </recommendedName>
</protein>